<dbReference type="InterPro" id="IPR007712">
    <property type="entry name" value="RelE/ParE_toxin"/>
</dbReference>
<name>A0A3B1D2I7_9ZZZZ</name>
<dbReference type="Gene3D" id="3.30.2310.20">
    <property type="entry name" value="RelE-like"/>
    <property type="match status" value="1"/>
</dbReference>
<evidence type="ECO:0000256" key="1">
    <source>
        <dbReference type="ARBA" id="ARBA00022649"/>
    </source>
</evidence>
<dbReference type="AlphaFoldDB" id="A0A3B1D2I7"/>
<organism evidence="2">
    <name type="scientific">hydrothermal vent metagenome</name>
    <dbReference type="NCBI Taxonomy" id="652676"/>
    <lineage>
        <taxon>unclassified sequences</taxon>
        <taxon>metagenomes</taxon>
        <taxon>ecological metagenomes</taxon>
    </lineage>
</organism>
<dbReference type="InterPro" id="IPR035093">
    <property type="entry name" value="RelE/ParE_toxin_dom_sf"/>
</dbReference>
<dbReference type="EMBL" id="UOGJ01000094">
    <property type="protein sequence ID" value="VAX36359.1"/>
    <property type="molecule type" value="Genomic_DNA"/>
</dbReference>
<evidence type="ECO:0008006" key="3">
    <source>
        <dbReference type="Google" id="ProtNLM"/>
    </source>
</evidence>
<protein>
    <recommendedName>
        <fullName evidence="3">RelE/StbE replicon stabilization toxin</fullName>
    </recommendedName>
</protein>
<evidence type="ECO:0000313" key="2">
    <source>
        <dbReference type="EMBL" id="VAX36359.1"/>
    </source>
</evidence>
<sequence>MIYELVWHSEAEKDFDQLDKAVQKQALTQFRKLIASPELGFSLGNKAGIDLTGYQKLYFFRKKYRIIYKLNISQKIVKIIAIGKREDMKAYYQAIKRVGFCS</sequence>
<reference evidence="2" key="1">
    <citation type="submission" date="2018-06" db="EMBL/GenBank/DDBJ databases">
        <authorList>
            <person name="Zhirakovskaya E."/>
        </authorList>
    </citation>
    <scope>NUCLEOTIDE SEQUENCE</scope>
</reference>
<gene>
    <name evidence="2" type="ORF">MNBD_UNCLBAC01-1009</name>
</gene>
<dbReference type="Pfam" id="PF05016">
    <property type="entry name" value="ParE_toxin"/>
    <property type="match status" value="1"/>
</dbReference>
<dbReference type="SUPFAM" id="SSF143011">
    <property type="entry name" value="RelE-like"/>
    <property type="match status" value="1"/>
</dbReference>
<keyword evidence="1" id="KW-1277">Toxin-antitoxin system</keyword>
<proteinExistence type="predicted"/>
<accession>A0A3B1D2I7</accession>